<dbReference type="EMBL" id="JAFEMO010000006">
    <property type="protein sequence ID" value="KAH7569276.1"/>
    <property type="molecule type" value="Genomic_DNA"/>
</dbReference>
<keyword evidence="4" id="KW-0378">Hydrolase</keyword>
<gene>
    <name evidence="7" type="ORF">JRO89_XS06G0135700</name>
</gene>
<sequence length="463" mass="51784">MIVTKISAIMIMAVAIFTIYFITSTSTILAASTVIPTRPQRLIIELIHRDSIRFPYHNRNENVSDRVERAMKTSISRFAYLQAKIIKSSSWNENYEAGILPSINSSLFFMNFSIGRPPIPQFTIMDTGSSLLWVQCLPCNKCYKQFGPTFDPSKSSTYSELPCNSPYCRYSPGSACNLFGKCSYNLTYMDGFSSSGILARETLTFKASDEGRISLPGTMIFGCGHDNGMFHDRQVTGVFGLGFGKLSLVSHLASSFSYCIGNLHDPNYIHNKLVLGHGARIEGDSTPLEVINGRYYITLEGVSVGERKLEIDPKIFKRKTNIGKDGVVIDTGSPATWLVKPGFEALREEVKALLDVWLTRSYWFDSWTVCYEGVISRDVVGFPAVTFHFADGADLVLDRESLFLQAWPNVFCMAVFPSFADHDHHETNLSLVGMMAQQNYNVAFDVSGKKVTFQRIDCELLDD</sequence>
<evidence type="ECO:0000256" key="5">
    <source>
        <dbReference type="ARBA" id="ARBA00023180"/>
    </source>
</evidence>
<dbReference type="InterPro" id="IPR032799">
    <property type="entry name" value="TAXi_C"/>
</dbReference>
<dbReference type="InterPro" id="IPR051708">
    <property type="entry name" value="Plant_Aspart_Prot_A1"/>
</dbReference>
<dbReference type="Proteomes" id="UP000827721">
    <property type="component" value="Unassembled WGS sequence"/>
</dbReference>
<dbReference type="Gene3D" id="2.40.70.10">
    <property type="entry name" value="Acid Proteases"/>
    <property type="match status" value="2"/>
</dbReference>
<dbReference type="CDD" id="cd05476">
    <property type="entry name" value="pepsin_A_like_plant"/>
    <property type="match status" value="1"/>
</dbReference>
<keyword evidence="5" id="KW-0325">Glycoprotein</keyword>
<keyword evidence="8" id="KW-1185">Reference proteome</keyword>
<comment type="similarity">
    <text evidence="1">Belongs to the peptidase A1 family.</text>
</comment>
<evidence type="ECO:0000256" key="4">
    <source>
        <dbReference type="ARBA" id="ARBA00022801"/>
    </source>
</evidence>
<dbReference type="InterPro" id="IPR033121">
    <property type="entry name" value="PEPTIDASE_A1"/>
</dbReference>
<proteinExistence type="inferred from homology"/>
<comment type="caution">
    <text evidence="7">The sequence shown here is derived from an EMBL/GenBank/DDBJ whole genome shotgun (WGS) entry which is preliminary data.</text>
</comment>
<name>A0ABQ8HY44_9ROSI</name>
<dbReference type="PROSITE" id="PS51767">
    <property type="entry name" value="PEPTIDASE_A1"/>
    <property type="match status" value="1"/>
</dbReference>
<dbReference type="Pfam" id="PF14541">
    <property type="entry name" value="TAXi_C"/>
    <property type="match status" value="1"/>
</dbReference>
<dbReference type="InterPro" id="IPR034161">
    <property type="entry name" value="Pepsin-like_plant"/>
</dbReference>
<dbReference type="InterPro" id="IPR021109">
    <property type="entry name" value="Peptidase_aspartic_dom_sf"/>
</dbReference>
<dbReference type="PANTHER" id="PTHR47967:SF14">
    <property type="entry name" value="EUKARYOTIC ASPARTYL PROTEASE FAMILY PROTEIN"/>
    <property type="match status" value="1"/>
</dbReference>
<dbReference type="PANTHER" id="PTHR47967">
    <property type="entry name" value="OS07G0603500 PROTEIN-RELATED"/>
    <property type="match status" value="1"/>
</dbReference>
<dbReference type="SUPFAM" id="SSF50630">
    <property type="entry name" value="Acid proteases"/>
    <property type="match status" value="1"/>
</dbReference>
<accession>A0ABQ8HY44</accession>
<keyword evidence="3" id="KW-0064">Aspartyl protease</keyword>
<keyword evidence="2" id="KW-0645">Protease</keyword>
<organism evidence="7 8">
    <name type="scientific">Xanthoceras sorbifolium</name>
    <dbReference type="NCBI Taxonomy" id="99658"/>
    <lineage>
        <taxon>Eukaryota</taxon>
        <taxon>Viridiplantae</taxon>
        <taxon>Streptophyta</taxon>
        <taxon>Embryophyta</taxon>
        <taxon>Tracheophyta</taxon>
        <taxon>Spermatophyta</taxon>
        <taxon>Magnoliopsida</taxon>
        <taxon>eudicotyledons</taxon>
        <taxon>Gunneridae</taxon>
        <taxon>Pentapetalae</taxon>
        <taxon>rosids</taxon>
        <taxon>malvids</taxon>
        <taxon>Sapindales</taxon>
        <taxon>Sapindaceae</taxon>
        <taxon>Xanthoceroideae</taxon>
        <taxon>Xanthoceras</taxon>
    </lineage>
</organism>
<dbReference type="InterPro" id="IPR032861">
    <property type="entry name" value="TAXi_N"/>
</dbReference>
<evidence type="ECO:0000313" key="7">
    <source>
        <dbReference type="EMBL" id="KAH7569276.1"/>
    </source>
</evidence>
<protein>
    <recommendedName>
        <fullName evidence="6">Peptidase A1 domain-containing protein</fullName>
    </recommendedName>
</protein>
<evidence type="ECO:0000259" key="6">
    <source>
        <dbReference type="PROSITE" id="PS51767"/>
    </source>
</evidence>
<dbReference type="Pfam" id="PF14543">
    <property type="entry name" value="TAXi_N"/>
    <property type="match status" value="1"/>
</dbReference>
<reference evidence="7 8" key="1">
    <citation type="submission" date="2021-02" db="EMBL/GenBank/DDBJ databases">
        <title>Plant Genome Project.</title>
        <authorList>
            <person name="Zhang R.-G."/>
        </authorList>
    </citation>
    <scope>NUCLEOTIDE SEQUENCE [LARGE SCALE GENOMIC DNA]</scope>
    <source>
        <tissue evidence="7">Leaves</tissue>
    </source>
</reference>
<evidence type="ECO:0000256" key="3">
    <source>
        <dbReference type="ARBA" id="ARBA00022750"/>
    </source>
</evidence>
<evidence type="ECO:0000256" key="1">
    <source>
        <dbReference type="ARBA" id="ARBA00007447"/>
    </source>
</evidence>
<feature type="domain" description="Peptidase A1" evidence="6">
    <location>
        <begin position="108"/>
        <end position="454"/>
    </location>
</feature>
<evidence type="ECO:0000256" key="2">
    <source>
        <dbReference type="ARBA" id="ARBA00022670"/>
    </source>
</evidence>
<evidence type="ECO:0000313" key="8">
    <source>
        <dbReference type="Proteomes" id="UP000827721"/>
    </source>
</evidence>